<evidence type="ECO:0000313" key="3">
    <source>
        <dbReference type="Proteomes" id="UP000809789"/>
    </source>
</evidence>
<dbReference type="AlphaFoldDB" id="A0A8K0PAV9"/>
<reference evidence="2" key="1">
    <citation type="submission" date="2021-07" db="EMBL/GenBank/DDBJ databases">
        <title>Elsinoe batatas strain:CRI-CJ2 Genome sequencing and assembly.</title>
        <authorList>
            <person name="Huang L."/>
        </authorList>
    </citation>
    <scope>NUCLEOTIDE SEQUENCE</scope>
    <source>
        <strain evidence="2">CRI-CJ2</strain>
    </source>
</reference>
<name>A0A8K0PAV9_9PEZI</name>
<dbReference type="Proteomes" id="UP000809789">
    <property type="component" value="Unassembled WGS sequence"/>
</dbReference>
<protein>
    <submittedName>
        <fullName evidence="2">Uncharacterized protein</fullName>
    </submittedName>
</protein>
<sequence>MGRLPYILSYWLHMGLRQAYRHSQLSIPVDTIMPPKSGSERTSSKGVAKAVRKPKKKGAKQGARAAGKAMAATRQQATQQQPAQHTTTSRTVLPERIVNAIIRGPNNQDLSWTVHDPSPPDQNWNNGRVLSCATFPGKATRKRVGRTTVSYAQDEIMINVGDWISVKYHDKVKGQNVQSREFANVRAIRRVGTEEVWPMYTLLCVSWGYPLKCLTNFNRPRITGGGISMDLSNEDIVQSDVFDIIYLDNVEDKIDDAPVLSSRTPRFEEVIDTMDVAKFRRQDDHIVNLCTSRWMNKKNGTPITLRDGTIKREIGRSRRPGRIYDQVSTSPQGLPTRRSVMRR</sequence>
<feature type="region of interest" description="Disordered" evidence="1">
    <location>
        <begin position="320"/>
        <end position="343"/>
    </location>
</feature>
<feature type="compositionally biased region" description="Low complexity" evidence="1">
    <location>
        <begin position="60"/>
        <end position="88"/>
    </location>
</feature>
<feature type="region of interest" description="Disordered" evidence="1">
    <location>
        <begin position="31"/>
        <end position="89"/>
    </location>
</feature>
<keyword evidence="3" id="KW-1185">Reference proteome</keyword>
<comment type="caution">
    <text evidence="2">The sequence shown here is derived from an EMBL/GenBank/DDBJ whole genome shotgun (WGS) entry which is preliminary data.</text>
</comment>
<feature type="compositionally biased region" description="Basic residues" evidence="1">
    <location>
        <begin position="50"/>
        <end position="59"/>
    </location>
</feature>
<organism evidence="2 3">
    <name type="scientific">Elsinoe batatas</name>
    <dbReference type="NCBI Taxonomy" id="2601811"/>
    <lineage>
        <taxon>Eukaryota</taxon>
        <taxon>Fungi</taxon>
        <taxon>Dikarya</taxon>
        <taxon>Ascomycota</taxon>
        <taxon>Pezizomycotina</taxon>
        <taxon>Dothideomycetes</taxon>
        <taxon>Dothideomycetidae</taxon>
        <taxon>Myriangiales</taxon>
        <taxon>Elsinoaceae</taxon>
        <taxon>Elsinoe</taxon>
    </lineage>
</organism>
<dbReference type="EMBL" id="JAESVG020000008">
    <property type="protein sequence ID" value="KAG8625065.1"/>
    <property type="molecule type" value="Genomic_DNA"/>
</dbReference>
<gene>
    <name evidence="2" type="ORF">KVT40_006816</name>
</gene>
<proteinExistence type="predicted"/>
<evidence type="ECO:0000313" key="2">
    <source>
        <dbReference type="EMBL" id="KAG8625065.1"/>
    </source>
</evidence>
<evidence type="ECO:0000256" key="1">
    <source>
        <dbReference type="SAM" id="MobiDB-lite"/>
    </source>
</evidence>
<dbReference type="OrthoDB" id="3941807at2759"/>
<accession>A0A8K0PAV9</accession>